<dbReference type="Proteomes" id="UP000321580">
    <property type="component" value="Unassembled WGS sequence"/>
</dbReference>
<evidence type="ECO:0000256" key="3">
    <source>
        <dbReference type="ARBA" id="ARBA00004763"/>
    </source>
</evidence>
<dbReference type="PROSITE" id="PS00793">
    <property type="entry name" value="DHPS_2"/>
    <property type="match status" value="1"/>
</dbReference>
<dbReference type="GO" id="GO:0046656">
    <property type="term" value="P:folic acid biosynthetic process"/>
    <property type="evidence" value="ECO:0007669"/>
    <property type="project" value="UniProtKB-KW"/>
</dbReference>
<comment type="catalytic activity">
    <reaction evidence="1">
        <text>(7,8-dihydropterin-6-yl)methyl diphosphate + 4-aminobenzoate = 7,8-dihydropteroate + diphosphate</text>
        <dbReference type="Rhea" id="RHEA:19949"/>
        <dbReference type="ChEBI" id="CHEBI:17836"/>
        <dbReference type="ChEBI" id="CHEBI:17839"/>
        <dbReference type="ChEBI" id="CHEBI:33019"/>
        <dbReference type="ChEBI" id="CHEBI:72950"/>
        <dbReference type="EC" id="2.5.1.15"/>
    </reaction>
</comment>
<evidence type="ECO:0000256" key="12">
    <source>
        <dbReference type="RuleBase" id="RU361205"/>
    </source>
</evidence>
<keyword evidence="15" id="KW-1185">Reference proteome</keyword>
<dbReference type="AlphaFoldDB" id="A0A5C6RJD1"/>
<dbReference type="Gene3D" id="3.20.20.20">
    <property type="entry name" value="Dihydropteroate synthase-like"/>
    <property type="match status" value="1"/>
</dbReference>
<reference evidence="14 15" key="1">
    <citation type="submission" date="2019-08" db="EMBL/GenBank/DDBJ databases">
        <title>Genome of Phaeodactylibacter luteus.</title>
        <authorList>
            <person name="Bowman J.P."/>
        </authorList>
    </citation>
    <scope>NUCLEOTIDE SEQUENCE [LARGE SCALE GENOMIC DNA]</scope>
    <source>
        <strain evidence="14 15">KCTC 42180</strain>
    </source>
</reference>
<gene>
    <name evidence="14" type="primary">folP</name>
    <name evidence="14" type="ORF">FRY97_15910</name>
</gene>
<evidence type="ECO:0000259" key="13">
    <source>
        <dbReference type="PROSITE" id="PS50972"/>
    </source>
</evidence>
<dbReference type="PANTHER" id="PTHR20941:SF1">
    <property type="entry name" value="FOLIC ACID SYNTHESIS PROTEIN FOL1"/>
    <property type="match status" value="1"/>
</dbReference>
<dbReference type="GO" id="GO:0004156">
    <property type="term" value="F:dihydropteroate synthase activity"/>
    <property type="evidence" value="ECO:0007669"/>
    <property type="project" value="UniProtKB-EC"/>
</dbReference>
<sequence length="280" mass="29947">MLNPRLTLNCKGRLLSLQTPQVMGILNVTPDSFYDGGRFRHLDQAVKQAAQMLNEGAAIIDVGGMSSRPGAELISPEEELKRVLPVVEAVSRAFPEAIISVDTIRSKVARAAVAAGAHMINDISAGAFDDALYATVAELGVPYILMHMKGSPKTMQEQPAYADVVQEVLDFLIAEIGKLRALGVKDIIVDPGFGFGKSVAHNYALLKRLHAFQVPEVPVLAGLSRKSMIYKVTGGDAQSALPGTAALNMAALQQGARLLRVHDVKAAVDVISLWKALEEA</sequence>
<organism evidence="14 15">
    <name type="scientific">Phaeodactylibacter luteus</name>
    <dbReference type="NCBI Taxonomy" id="1564516"/>
    <lineage>
        <taxon>Bacteria</taxon>
        <taxon>Pseudomonadati</taxon>
        <taxon>Bacteroidota</taxon>
        <taxon>Saprospiria</taxon>
        <taxon>Saprospirales</taxon>
        <taxon>Haliscomenobacteraceae</taxon>
        <taxon>Phaeodactylibacter</taxon>
    </lineage>
</organism>
<dbReference type="EC" id="2.5.1.15" evidence="5 12"/>
<evidence type="ECO:0000256" key="6">
    <source>
        <dbReference type="ARBA" id="ARBA00016919"/>
    </source>
</evidence>
<proteinExistence type="inferred from homology"/>
<dbReference type="InterPro" id="IPR006390">
    <property type="entry name" value="DHP_synth_dom"/>
</dbReference>
<evidence type="ECO:0000256" key="11">
    <source>
        <dbReference type="ARBA" id="ARBA00030193"/>
    </source>
</evidence>
<dbReference type="UniPathway" id="UPA00077">
    <property type="reaction ID" value="UER00156"/>
</dbReference>
<dbReference type="PANTHER" id="PTHR20941">
    <property type="entry name" value="FOLATE SYNTHESIS PROTEINS"/>
    <property type="match status" value="1"/>
</dbReference>
<dbReference type="EMBL" id="VOOR01000038">
    <property type="protein sequence ID" value="TXB62045.1"/>
    <property type="molecule type" value="Genomic_DNA"/>
</dbReference>
<dbReference type="OrthoDB" id="9811744at2"/>
<dbReference type="SUPFAM" id="SSF51717">
    <property type="entry name" value="Dihydropteroate synthetase-like"/>
    <property type="match status" value="1"/>
</dbReference>
<dbReference type="GO" id="GO:0005829">
    <property type="term" value="C:cytosol"/>
    <property type="evidence" value="ECO:0007669"/>
    <property type="project" value="TreeGrafter"/>
</dbReference>
<keyword evidence="7 12" id="KW-0808">Transferase</keyword>
<dbReference type="InterPro" id="IPR011005">
    <property type="entry name" value="Dihydropteroate_synth-like_sf"/>
</dbReference>
<keyword evidence="8 12" id="KW-0479">Metal-binding</keyword>
<dbReference type="Pfam" id="PF00809">
    <property type="entry name" value="Pterin_bind"/>
    <property type="match status" value="1"/>
</dbReference>
<dbReference type="FunFam" id="3.20.20.20:FF:000006">
    <property type="entry name" value="Dihydropteroate synthase"/>
    <property type="match status" value="1"/>
</dbReference>
<feature type="domain" description="Pterin-binding" evidence="13">
    <location>
        <begin position="20"/>
        <end position="272"/>
    </location>
</feature>
<evidence type="ECO:0000313" key="14">
    <source>
        <dbReference type="EMBL" id="TXB62045.1"/>
    </source>
</evidence>
<dbReference type="NCBIfam" id="TIGR01496">
    <property type="entry name" value="DHPS"/>
    <property type="match status" value="1"/>
</dbReference>
<name>A0A5C6RJD1_9BACT</name>
<keyword evidence="9 12" id="KW-0460">Magnesium</keyword>
<protein>
    <recommendedName>
        <fullName evidence="6 12">Dihydropteroate synthase</fullName>
        <shortName evidence="12">DHPS</shortName>
        <ecNumber evidence="5 12">2.5.1.15</ecNumber>
    </recommendedName>
    <alternativeName>
        <fullName evidence="11 12">Dihydropteroate pyrophosphorylase</fullName>
    </alternativeName>
</protein>
<dbReference type="PROSITE" id="PS50972">
    <property type="entry name" value="PTERIN_BINDING"/>
    <property type="match status" value="1"/>
</dbReference>
<evidence type="ECO:0000313" key="15">
    <source>
        <dbReference type="Proteomes" id="UP000321580"/>
    </source>
</evidence>
<dbReference type="PROSITE" id="PS00792">
    <property type="entry name" value="DHPS_1"/>
    <property type="match status" value="1"/>
</dbReference>
<evidence type="ECO:0000256" key="9">
    <source>
        <dbReference type="ARBA" id="ARBA00022842"/>
    </source>
</evidence>
<dbReference type="CDD" id="cd00739">
    <property type="entry name" value="DHPS"/>
    <property type="match status" value="1"/>
</dbReference>
<evidence type="ECO:0000256" key="10">
    <source>
        <dbReference type="ARBA" id="ARBA00022909"/>
    </source>
</evidence>
<dbReference type="InterPro" id="IPR045031">
    <property type="entry name" value="DHP_synth-like"/>
</dbReference>
<accession>A0A5C6RJD1</accession>
<evidence type="ECO:0000256" key="8">
    <source>
        <dbReference type="ARBA" id="ARBA00022723"/>
    </source>
</evidence>
<evidence type="ECO:0000256" key="1">
    <source>
        <dbReference type="ARBA" id="ARBA00000012"/>
    </source>
</evidence>
<dbReference type="GO" id="GO:0046872">
    <property type="term" value="F:metal ion binding"/>
    <property type="evidence" value="ECO:0007669"/>
    <property type="project" value="UniProtKB-KW"/>
</dbReference>
<keyword evidence="10 12" id="KW-0289">Folate biosynthesis</keyword>
<comment type="pathway">
    <text evidence="3 12">Cofactor biosynthesis; tetrahydrofolate biosynthesis; 7,8-dihydrofolate from 2-amino-4-hydroxy-6-hydroxymethyl-7,8-dihydropteridine diphosphate and 4-aminobenzoate: step 1/2.</text>
</comment>
<comment type="caution">
    <text evidence="14">The sequence shown here is derived from an EMBL/GenBank/DDBJ whole genome shotgun (WGS) entry which is preliminary data.</text>
</comment>
<evidence type="ECO:0000256" key="5">
    <source>
        <dbReference type="ARBA" id="ARBA00012458"/>
    </source>
</evidence>
<evidence type="ECO:0000256" key="2">
    <source>
        <dbReference type="ARBA" id="ARBA00001946"/>
    </source>
</evidence>
<comment type="cofactor">
    <cofactor evidence="2 12">
        <name>Mg(2+)</name>
        <dbReference type="ChEBI" id="CHEBI:18420"/>
    </cofactor>
</comment>
<dbReference type="RefSeq" id="WP_147168553.1">
    <property type="nucleotide sequence ID" value="NZ_VOOR01000038.1"/>
</dbReference>
<dbReference type="GO" id="GO:0046654">
    <property type="term" value="P:tetrahydrofolate biosynthetic process"/>
    <property type="evidence" value="ECO:0007669"/>
    <property type="project" value="UniProtKB-UniPathway"/>
</dbReference>
<evidence type="ECO:0000256" key="7">
    <source>
        <dbReference type="ARBA" id="ARBA00022679"/>
    </source>
</evidence>
<dbReference type="InterPro" id="IPR000489">
    <property type="entry name" value="Pterin-binding_dom"/>
</dbReference>
<evidence type="ECO:0000256" key="4">
    <source>
        <dbReference type="ARBA" id="ARBA00009503"/>
    </source>
</evidence>
<comment type="similarity">
    <text evidence="4 12">Belongs to the DHPS family.</text>
</comment>
<comment type="function">
    <text evidence="12">Catalyzes the condensation of para-aminobenzoate (pABA) with 6-hydroxymethyl-7,8-dihydropterin diphosphate (DHPt-PP) to form 7,8-dihydropteroate (H2Pte), the immediate precursor of folate derivatives.</text>
</comment>